<dbReference type="Proteomes" id="UP000518266">
    <property type="component" value="Unassembled WGS sequence"/>
</dbReference>
<sequence>PDCTNDDEERKLGSKEDERERRGRSVTESSTAGDAEGADDAEGSAGAPGQEGGAPQKRMKEAMERQKEFDPTISTTNGTDSAPGGRGGGETS</sequence>
<proteinExistence type="predicted"/>
<protein>
    <submittedName>
        <fullName evidence="2">Uncharacterized protein</fullName>
    </submittedName>
</protein>
<dbReference type="EMBL" id="JAAKFY010000007">
    <property type="protein sequence ID" value="KAF3855060.1"/>
    <property type="molecule type" value="Genomic_DNA"/>
</dbReference>
<feature type="non-terminal residue" evidence="2">
    <location>
        <position position="1"/>
    </location>
</feature>
<evidence type="ECO:0000256" key="1">
    <source>
        <dbReference type="SAM" id="MobiDB-lite"/>
    </source>
</evidence>
<organism evidence="2 3">
    <name type="scientific">Dissostichus mawsoni</name>
    <name type="common">Antarctic cod</name>
    <dbReference type="NCBI Taxonomy" id="36200"/>
    <lineage>
        <taxon>Eukaryota</taxon>
        <taxon>Metazoa</taxon>
        <taxon>Chordata</taxon>
        <taxon>Craniata</taxon>
        <taxon>Vertebrata</taxon>
        <taxon>Euteleostomi</taxon>
        <taxon>Actinopterygii</taxon>
        <taxon>Neopterygii</taxon>
        <taxon>Teleostei</taxon>
        <taxon>Neoteleostei</taxon>
        <taxon>Acanthomorphata</taxon>
        <taxon>Eupercaria</taxon>
        <taxon>Perciformes</taxon>
        <taxon>Notothenioidei</taxon>
        <taxon>Nototheniidae</taxon>
        <taxon>Dissostichus</taxon>
    </lineage>
</organism>
<feature type="region of interest" description="Disordered" evidence="1">
    <location>
        <begin position="1"/>
        <end position="92"/>
    </location>
</feature>
<feature type="compositionally biased region" description="Basic and acidic residues" evidence="1">
    <location>
        <begin position="8"/>
        <end position="25"/>
    </location>
</feature>
<gene>
    <name evidence="2" type="ORF">F7725_023115</name>
</gene>
<reference evidence="2 3" key="1">
    <citation type="submission" date="2020-03" db="EMBL/GenBank/DDBJ databases">
        <title>Dissostichus mawsoni Genome sequencing and assembly.</title>
        <authorList>
            <person name="Park H."/>
        </authorList>
    </citation>
    <scope>NUCLEOTIDE SEQUENCE [LARGE SCALE GENOMIC DNA]</scope>
    <source>
        <strain evidence="2">DM0001</strain>
        <tissue evidence="2">Muscle</tissue>
    </source>
</reference>
<name>A0A7J5Z053_DISMA</name>
<keyword evidence="3" id="KW-1185">Reference proteome</keyword>
<feature type="compositionally biased region" description="Basic and acidic residues" evidence="1">
    <location>
        <begin position="58"/>
        <end position="70"/>
    </location>
</feature>
<feature type="compositionally biased region" description="Low complexity" evidence="1">
    <location>
        <begin position="43"/>
        <end position="56"/>
    </location>
</feature>
<evidence type="ECO:0000313" key="2">
    <source>
        <dbReference type="EMBL" id="KAF3855060.1"/>
    </source>
</evidence>
<accession>A0A7J5Z053</accession>
<dbReference type="AlphaFoldDB" id="A0A7J5Z053"/>
<comment type="caution">
    <text evidence="2">The sequence shown here is derived from an EMBL/GenBank/DDBJ whole genome shotgun (WGS) entry which is preliminary data.</text>
</comment>
<evidence type="ECO:0000313" key="3">
    <source>
        <dbReference type="Proteomes" id="UP000518266"/>
    </source>
</evidence>